<evidence type="ECO:0000313" key="1">
    <source>
        <dbReference type="EMBL" id="RFD77959.1"/>
    </source>
</evidence>
<accession>A0A3E1IYD5</accession>
<comment type="caution">
    <text evidence="1">The sequence shown here is derived from an EMBL/GenBank/DDBJ whole genome shotgun (WGS) entry which is preliminary data.</text>
</comment>
<reference evidence="1 2" key="1">
    <citation type="submission" date="2016-02" db="EMBL/GenBank/DDBJ databases">
        <title>Gardnerella vaginalis Subgroups Defined by cpn60 Sequencing and Sialidase Activity in Isolates from Canada, Belgium and Kenya.</title>
        <authorList>
            <person name="Schellenberg J."/>
            <person name="Paramel Jayaprakash T."/>
            <person name="Withana Gamage N."/>
            <person name="Patterson M.H."/>
            <person name="Vaneechoutte M."/>
            <person name="Hill J.E."/>
        </authorList>
    </citation>
    <scope>NUCLEOTIDE SEQUENCE [LARGE SCALE GENOMIC DNA]</scope>
    <source>
        <strain evidence="1 2">N144</strain>
    </source>
</reference>
<dbReference type="AlphaFoldDB" id="A0A3E1IYD5"/>
<name>A0A3E1IYD5_GARVA</name>
<gene>
    <name evidence="1" type="ORF">AXE73_05235</name>
</gene>
<dbReference type="Proteomes" id="UP000258533">
    <property type="component" value="Unassembled WGS sequence"/>
</dbReference>
<sequence length="100" mass="11359">MSDHLHILSSVGTNMLLYCFIAMQNMKINGDTTMFHLLLQTNFGLRIRLLILSANRHKHLEFSAILHVRSHYNTFAIFAKVKNITAILVALVVESTCLFA</sequence>
<proteinExistence type="predicted"/>
<evidence type="ECO:0000313" key="2">
    <source>
        <dbReference type="Proteomes" id="UP000258533"/>
    </source>
</evidence>
<dbReference type="EMBL" id="LRTT01000001">
    <property type="protein sequence ID" value="RFD77959.1"/>
    <property type="molecule type" value="Genomic_DNA"/>
</dbReference>
<organism evidence="1 2">
    <name type="scientific">Gardnerella vaginalis</name>
    <dbReference type="NCBI Taxonomy" id="2702"/>
    <lineage>
        <taxon>Bacteria</taxon>
        <taxon>Bacillati</taxon>
        <taxon>Actinomycetota</taxon>
        <taxon>Actinomycetes</taxon>
        <taxon>Bifidobacteriales</taxon>
        <taxon>Bifidobacteriaceae</taxon>
        <taxon>Gardnerella</taxon>
    </lineage>
</organism>
<protein>
    <submittedName>
        <fullName evidence="1">Uncharacterized protein</fullName>
    </submittedName>
</protein>